<protein>
    <submittedName>
        <fullName evidence="2">Uncharacterized protein</fullName>
    </submittedName>
</protein>
<evidence type="ECO:0000313" key="2">
    <source>
        <dbReference type="EMBL" id="SJZ35743.1"/>
    </source>
</evidence>
<dbReference type="EMBL" id="FUWS01000001">
    <property type="protein sequence ID" value="SJZ35743.1"/>
    <property type="molecule type" value="Genomic_DNA"/>
</dbReference>
<proteinExistence type="predicted"/>
<name>A0A1T4K010_9ACTN</name>
<gene>
    <name evidence="2" type="ORF">SAMN02745673_00087</name>
</gene>
<dbReference type="RefSeq" id="WP_078759538.1">
    <property type="nucleotide sequence ID" value="NZ_FUWS01000001.1"/>
</dbReference>
<organism evidence="2 3">
    <name type="scientific">Marinactinospora thermotolerans DSM 45154</name>
    <dbReference type="NCBI Taxonomy" id="1122192"/>
    <lineage>
        <taxon>Bacteria</taxon>
        <taxon>Bacillati</taxon>
        <taxon>Actinomycetota</taxon>
        <taxon>Actinomycetes</taxon>
        <taxon>Streptosporangiales</taxon>
        <taxon>Nocardiopsidaceae</taxon>
        <taxon>Marinactinospora</taxon>
    </lineage>
</organism>
<keyword evidence="3" id="KW-1185">Reference proteome</keyword>
<accession>A0A1T4K010</accession>
<feature type="region of interest" description="Disordered" evidence="1">
    <location>
        <begin position="65"/>
        <end position="86"/>
    </location>
</feature>
<evidence type="ECO:0000313" key="3">
    <source>
        <dbReference type="Proteomes" id="UP000190637"/>
    </source>
</evidence>
<reference evidence="2 3" key="1">
    <citation type="submission" date="2017-02" db="EMBL/GenBank/DDBJ databases">
        <authorList>
            <person name="Peterson S.W."/>
        </authorList>
    </citation>
    <scope>NUCLEOTIDE SEQUENCE [LARGE SCALE GENOMIC DNA]</scope>
    <source>
        <strain evidence="2 3">DSM 45154</strain>
    </source>
</reference>
<dbReference type="OrthoDB" id="3436779at2"/>
<dbReference type="AlphaFoldDB" id="A0A1T4K010"/>
<sequence length="86" mass="9501">MYQLHPDDALAAAREEFPAYLICEFHDGRGAPDYTAILREGYRSGMQAQMLHAPSLDDLLAELRAQPRPQPARHDRAGRLGPSGGD</sequence>
<dbReference type="Proteomes" id="UP000190637">
    <property type="component" value="Unassembled WGS sequence"/>
</dbReference>
<evidence type="ECO:0000256" key="1">
    <source>
        <dbReference type="SAM" id="MobiDB-lite"/>
    </source>
</evidence>